<keyword evidence="3" id="KW-1185">Reference proteome</keyword>
<dbReference type="AlphaFoldDB" id="A0A5C5YHZ3"/>
<organism evidence="2 3">
    <name type="scientific">Posidoniimonas polymericola</name>
    <dbReference type="NCBI Taxonomy" id="2528002"/>
    <lineage>
        <taxon>Bacteria</taxon>
        <taxon>Pseudomonadati</taxon>
        <taxon>Planctomycetota</taxon>
        <taxon>Planctomycetia</taxon>
        <taxon>Pirellulales</taxon>
        <taxon>Lacipirellulaceae</taxon>
        <taxon>Posidoniimonas</taxon>
    </lineage>
</organism>
<evidence type="ECO:0000256" key="1">
    <source>
        <dbReference type="SAM" id="MobiDB-lite"/>
    </source>
</evidence>
<feature type="region of interest" description="Disordered" evidence="1">
    <location>
        <begin position="1"/>
        <end position="48"/>
    </location>
</feature>
<dbReference type="Proteomes" id="UP000318478">
    <property type="component" value="Unassembled WGS sequence"/>
</dbReference>
<dbReference type="EMBL" id="SJPO01000009">
    <property type="protein sequence ID" value="TWT73772.1"/>
    <property type="molecule type" value="Genomic_DNA"/>
</dbReference>
<sequence>MSPPKDFVKPSTEAARLDSALTDQAASGEDEPESRQAAPWVGERRLVL</sequence>
<gene>
    <name evidence="2" type="ORF">Pla123a_36660</name>
</gene>
<proteinExistence type="predicted"/>
<name>A0A5C5YHZ3_9BACT</name>
<accession>A0A5C5YHZ3</accession>
<reference evidence="2 3" key="1">
    <citation type="submission" date="2019-02" db="EMBL/GenBank/DDBJ databases">
        <title>Deep-cultivation of Planctomycetes and their phenomic and genomic characterization uncovers novel biology.</title>
        <authorList>
            <person name="Wiegand S."/>
            <person name="Jogler M."/>
            <person name="Boedeker C."/>
            <person name="Pinto D."/>
            <person name="Vollmers J."/>
            <person name="Rivas-Marin E."/>
            <person name="Kohn T."/>
            <person name="Peeters S.H."/>
            <person name="Heuer A."/>
            <person name="Rast P."/>
            <person name="Oberbeckmann S."/>
            <person name="Bunk B."/>
            <person name="Jeske O."/>
            <person name="Meyerdierks A."/>
            <person name="Storesund J.E."/>
            <person name="Kallscheuer N."/>
            <person name="Luecker S."/>
            <person name="Lage O.M."/>
            <person name="Pohl T."/>
            <person name="Merkel B.J."/>
            <person name="Hornburger P."/>
            <person name="Mueller R.-W."/>
            <person name="Bruemmer F."/>
            <person name="Labrenz M."/>
            <person name="Spormann A.M."/>
            <person name="Op Den Camp H."/>
            <person name="Overmann J."/>
            <person name="Amann R."/>
            <person name="Jetten M.S.M."/>
            <person name="Mascher T."/>
            <person name="Medema M.H."/>
            <person name="Devos D.P."/>
            <person name="Kaster A.-K."/>
            <person name="Ovreas L."/>
            <person name="Rohde M."/>
            <person name="Galperin M.Y."/>
            <person name="Jogler C."/>
        </authorList>
    </citation>
    <scope>NUCLEOTIDE SEQUENCE [LARGE SCALE GENOMIC DNA]</scope>
    <source>
        <strain evidence="2 3">Pla123a</strain>
    </source>
</reference>
<dbReference type="RefSeq" id="WP_197528086.1">
    <property type="nucleotide sequence ID" value="NZ_SJPO01000009.1"/>
</dbReference>
<comment type="caution">
    <text evidence="2">The sequence shown here is derived from an EMBL/GenBank/DDBJ whole genome shotgun (WGS) entry which is preliminary data.</text>
</comment>
<evidence type="ECO:0000313" key="2">
    <source>
        <dbReference type="EMBL" id="TWT73772.1"/>
    </source>
</evidence>
<protein>
    <submittedName>
        <fullName evidence="2">Uncharacterized protein</fullName>
    </submittedName>
</protein>
<evidence type="ECO:0000313" key="3">
    <source>
        <dbReference type="Proteomes" id="UP000318478"/>
    </source>
</evidence>